<accession>A0A231UUF7</accession>
<comment type="subunit">
    <text evidence="14 15">F-type ATPases have 2 components, F(1) - the catalytic core - and F(0) - the membrane proton channel. F(1) has five subunits: alpha(3), beta(3), gamma(1), delta(1), epsilon(1). F(0) has three main subunits: a(1), b(2) and c(10-14). The alpha and beta chains form an alternating ring which encloses part of the gamma chain. F(1) is attached to F(0) by a central stalk formed by the gamma and epsilon chains, while a peripheral stalk is formed by the delta and b chains.</text>
</comment>
<evidence type="ECO:0000313" key="19">
    <source>
        <dbReference type="Proteomes" id="UP000215405"/>
    </source>
</evidence>
<dbReference type="PANTHER" id="PTHR33445:SF1">
    <property type="entry name" value="ATP SYNTHASE SUBUNIT B"/>
    <property type="match status" value="1"/>
</dbReference>
<name>A0A231UUF7_9HYPH</name>
<feature type="coiled-coil region" evidence="17">
    <location>
        <begin position="32"/>
        <end position="98"/>
    </location>
</feature>
<protein>
    <recommendedName>
        <fullName evidence="15">ATP synthase subunit b</fullName>
    </recommendedName>
    <alternativeName>
        <fullName evidence="15">ATP synthase F(0) sector subunit b</fullName>
    </alternativeName>
    <alternativeName>
        <fullName evidence="15">ATPase subunit I</fullName>
    </alternativeName>
    <alternativeName>
        <fullName evidence="15">F-type ATPase subunit b</fullName>
        <shortName evidence="15">F-ATPase subunit b</shortName>
    </alternativeName>
</protein>
<dbReference type="CDD" id="cd06503">
    <property type="entry name" value="ATP-synt_Fo_b"/>
    <property type="match status" value="1"/>
</dbReference>
<dbReference type="GO" id="GO:0046933">
    <property type="term" value="F:proton-transporting ATP synthase activity, rotational mechanism"/>
    <property type="evidence" value="ECO:0007669"/>
    <property type="project" value="UniProtKB-UniRule"/>
</dbReference>
<dbReference type="PANTHER" id="PTHR33445">
    <property type="entry name" value="ATP SYNTHASE SUBUNIT B', CHLOROPLASTIC"/>
    <property type="match status" value="1"/>
</dbReference>
<evidence type="ECO:0000256" key="17">
    <source>
        <dbReference type="SAM" id="Coils"/>
    </source>
</evidence>
<dbReference type="GO" id="GO:0045259">
    <property type="term" value="C:proton-transporting ATP synthase complex"/>
    <property type="evidence" value="ECO:0007669"/>
    <property type="project" value="UniProtKB-KW"/>
</dbReference>
<evidence type="ECO:0000256" key="6">
    <source>
        <dbReference type="ARBA" id="ARBA00022692"/>
    </source>
</evidence>
<keyword evidence="8 15" id="KW-1133">Transmembrane helix</keyword>
<dbReference type="InterPro" id="IPR050059">
    <property type="entry name" value="ATP_synthase_B_chain"/>
</dbReference>
<keyword evidence="9 15" id="KW-0406">Ion transport</keyword>
<dbReference type="EMBL" id="NBYO01000003">
    <property type="protein sequence ID" value="OXS99574.1"/>
    <property type="molecule type" value="Genomic_DNA"/>
</dbReference>
<keyword evidence="5 15" id="KW-0138">CF(0)</keyword>
<comment type="similarity">
    <text evidence="2 15 16">Belongs to the ATPase B chain family.</text>
</comment>
<sequence>MDATAQATWWIFAALIMFLALLGYLGVHKMLAKALDSRADRIRNELDEARELREEAQGVLAELQRKRREAEEEAEQIVAAAKREAESIRKEASEKSHEYVERRTASAEQKIAQAETDAISAVRNRAIEIATAAARRVIAESVGPEKQQQIIDESLSTIRTKLH</sequence>
<keyword evidence="17" id="KW-0175">Coiled coil</keyword>
<dbReference type="GO" id="GO:0046961">
    <property type="term" value="F:proton-transporting ATPase activity, rotational mechanism"/>
    <property type="evidence" value="ECO:0007669"/>
    <property type="project" value="TreeGrafter"/>
</dbReference>
<keyword evidence="10 15" id="KW-0472">Membrane</keyword>
<evidence type="ECO:0000256" key="11">
    <source>
        <dbReference type="ARBA" id="ARBA00023310"/>
    </source>
</evidence>
<gene>
    <name evidence="15" type="primary">atpF</name>
    <name evidence="18" type="ORF">B7H23_15720</name>
</gene>
<evidence type="ECO:0000256" key="4">
    <source>
        <dbReference type="ARBA" id="ARBA00022475"/>
    </source>
</evidence>
<dbReference type="RefSeq" id="WP_094078352.1">
    <property type="nucleotide sequence ID" value="NZ_NBYO01000003.1"/>
</dbReference>
<evidence type="ECO:0000256" key="5">
    <source>
        <dbReference type="ARBA" id="ARBA00022547"/>
    </source>
</evidence>
<evidence type="ECO:0000256" key="15">
    <source>
        <dbReference type="HAMAP-Rule" id="MF_01398"/>
    </source>
</evidence>
<evidence type="ECO:0000313" key="18">
    <source>
        <dbReference type="EMBL" id="OXS99574.1"/>
    </source>
</evidence>
<dbReference type="Pfam" id="PF00430">
    <property type="entry name" value="ATP-synt_B"/>
    <property type="match status" value="1"/>
</dbReference>
<evidence type="ECO:0000256" key="8">
    <source>
        <dbReference type="ARBA" id="ARBA00022989"/>
    </source>
</evidence>
<evidence type="ECO:0000256" key="7">
    <source>
        <dbReference type="ARBA" id="ARBA00022781"/>
    </source>
</evidence>
<evidence type="ECO:0000256" key="16">
    <source>
        <dbReference type="RuleBase" id="RU003848"/>
    </source>
</evidence>
<dbReference type="OrthoDB" id="8479836at2"/>
<dbReference type="AlphaFoldDB" id="A0A231UUF7"/>
<dbReference type="GO" id="GO:0005886">
    <property type="term" value="C:plasma membrane"/>
    <property type="evidence" value="ECO:0007669"/>
    <property type="project" value="UniProtKB-SubCell"/>
</dbReference>
<evidence type="ECO:0000256" key="14">
    <source>
        <dbReference type="ARBA" id="ARBA00025830"/>
    </source>
</evidence>
<evidence type="ECO:0000256" key="10">
    <source>
        <dbReference type="ARBA" id="ARBA00023136"/>
    </source>
</evidence>
<keyword evidence="4 15" id="KW-1003">Cell membrane</keyword>
<keyword evidence="3 15" id="KW-0813">Transport</keyword>
<comment type="subcellular location">
    <subcellularLocation>
        <location evidence="1">Cell inner membrane</location>
        <topology evidence="1">Single-pass membrane protein</topology>
    </subcellularLocation>
    <subcellularLocation>
        <location evidence="15">Cell membrane</location>
        <topology evidence="15">Single-pass membrane protein</topology>
    </subcellularLocation>
</comment>
<keyword evidence="7 15" id="KW-0375">Hydrogen ion transport</keyword>
<evidence type="ECO:0000256" key="3">
    <source>
        <dbReference type="ARBA" id="ARBA00022448"/>
    </source>
</evidence>
<dbReference type="HAMAP" id="MF_01398">
    <property type="entry name" value="ATP_synth_b_bprime"/>
    <property type="match status" value="1"/>
</dbReference>
<evidence type="ECO:0000256" key="9">
    <source>
        <dbReference type="ARBA" id="ARBA00023065"/>
    </source>
</evidence>
<feature type="transmembrane region" description="Helical" evidence="15">
    <location>
        <begin position="6"/>
        <end position="27"/>
    </location>
</feature>
<proteinExistence type="inferred from homology"/>
<evidence type="ECO:0000256" key="2">
    <source>
        <dbReference type="ARBA" id="ARBA00005513"/>
    </source>
</evidence>
<comment type="caution">
    <text evidence="18">The sequence shown here is derived from an EMBL/GenBank/DDBJ whole genome shotgun (WGS) entry which is preliminary data.</text>
</comment>
<organism evidence="18 19">
    <name type="scientific">Notoacmeibacter marinus</name>
    <dbReference type="NCBI Taxonomy" id="1876515"/>
    <lineage>
        <taxon>Bacteria</taxon>
        <taxon>Pseudomonadati</taxon>
        <taxon>Pseudomonadota</taxon>
        <taxon>Alphaproteobacteria</taxon>
        <taxon>Hyphomicrobiales</taxon>
        <taxon>Notoacmeibacteraceae</taxon>
        <taxon>Notoacmeibacter</taxon>
    </lineage>
</organism>
<comment type="function">
    <text evidence="12 15">F(1)F(0) ATP synthase produces ATP from ADP in the presence of a proton or sodium gradient. F-type ATPases consist of two structural domains, F(1) containing the extramembraneous catalytic core and F(0) containing the membrane proton channel, linked together by a central stalk and a peripheral stalk. During catalysis, ATP synthesis in the catalytic domain of F(1) is coupled via a rotary mechanism of the central stalk subunits to proton translocation.</text>
</comment>
<reference evidence="19" key="1">
    <citation type="journal article" date="2017" name="Int. J. Syst. Evol. Microbiol.">
        <title>Notoacmeibacter marinus gen. nov., sp. nov., isolated from the gut of a limpet and proposal of Notoacmeibacteraceae fam. nov. in the order Rhizobiales of the class Alphaproteobacteria.</title>
        <authorList>
            <person name="Huang Z."/>
            <person name="Guo F."/>
            <person name="Lai Q."/>
        </authorList>
    </citation>
    <scope>NUCLEOTIDE SEQUENCE [LARGE SCALE GENOMIC DNA]</scope>
    <source>
        <strain evidence="19">XMTR2A4</strain>
    </source>
</reference>
<evidence type="ECO:0000256" key="1">
    <source>
        <dbReference type="ARBA" id="ARBA00004377"/>
    </source>
</evidence>
<keyword evidence="11 15" id="KW-0066">ATP synthesis</keyword>
<comment type="function">
    <text evidence="13">Component of the F(0) channel, it forms part of the peripheral stalk, linking F(1) to F(0). The b'-subunit is a diverged and duplicated form of b found in plants and photosynthetic bacteria.</text>
</comment>
<evidence type="ECO:0000256" key="13">
    <source>
        <dbReference type="ARBA" id="ARBA00025614"/>
    </source>
</evidence>
<keyword evidence="6 15" id="KW-0812">Transmembrane</keyword>
<dbReference type="InterPro" id="IPR002146">
    <property type="entry name" value="ATP_synth_b/b'su_bac/chlpt"/>
</dbReference>
<dbReference type="Proteomes" id="UP000215405">
    <property type="component" value="Unassembled WGS sequence"/>
</dbReference>
<keyword evidence="19" id="KW-1185">Reference proteome</keyword>
<evidence type="ECO:0000256" key="12">
    <source>
        <dbReference type="ARBA" id="ARBA00025198"/>
    </source>
</evidence>